<dbReference type="AlphaFoldDB" id="A0A2V1DM55"/>
<feature type="region of interest" description="Disordered" evidence="1">
    <location>
        <begin position="38"/>
        <end position="58"/>
    </location>
</feature>
<dbReference type="EMBL" id="KZ805403">
    <property type="protein sequence ID" value="PVH98921.1"/>
    <property type="molecule type" value="Genomic_DNA"/>
</dbReference>
<protein>
    <submittedName>
        <fullName evidence="2">Uncharacterized protein</fullName>
    </submittedName>
</protein>
<reference evidence="2 3" key="1">
    <citation type="journal article" date="2018" name="Sci. Rep.">
        <title>Comparative genomics provides insights into the lifestyle and reveals functional heterogeneity of dark septate endophytic fungi.</title>
        <authorList>
            <person name="Knapp D.G."/>
            <person name="Nemeth J.B."/>
            <person name="Barry K."/>
            <person name="Hainaut M."/>
            <person name="Henrissat B."/>
            <person name="Johnson J."/>
            <person name="Kuo A."/>
            <person name="Lim J.H.P."/>
            <person name="Lipzen A."/>
            <person name="Nolan M."/>
            <person name="Ohm R.A."/>
            <person name="Tamas L."/>
            <person name="Grigoriev I.V."/>
            <person name="Spatafora J.W."/>
            <person name="Nagy L.G."/>
            <person name="Kovacs G.M."/>
        </authorList>
    </citation>
    <scope>NUCLEOTIDE SEQUENCE [LARGE SCALE GENOMIC DNA]</scope>
    <source>
        <strain evidence="2 3">DSE2036</strain>
    </source>
</reference>
<evidence type="ECO:0000313" key="2">
    <source>
        <dbReference type="EMBL" id="PVH98921.1"/>
    </source>
</evidence>
<organism evidence="2 3">
    <name type="scientific">Periconia macrospinosa</name>
    <dbReference type="NCBI Taxonomy" id="97972"/>
    <lineage>
        <taxon>Eukaryota</taxon>
        <taxon>Fungi</taxon>
        <taxon>Dikarya</taxon>
        <taxon>Ascomycota</taxon>
        <taxon>Pezizomycotina</taxon>
        <taxon>Dothideomycetes</taxon>
        <taxon>Pleosporomycetidae</taxon>
        <taxon>Pleosporales</taxon>
        <taxon>Massarineae</taxon>
        <taxon>Periconiaceae</taxon>
        <taxon>Periconia</taxon>
    </lineage>
</organism>
<proteinExistence type="predicted"/>
<name>A0A2V1DM55_9PLEO</name>
<feature type="compositionally biased region" description="Basic and acidic residues" evidence="1">
    <location>
        <begin position="38"/>
        <end position="47"/>
    </location>
</feature>
<gene>
    <name evidence="2" type="ORF">DM02DRAFT_615436</name>
</gene>
<keyword evidence="3" id="KW-1185">Reference proteome</keyword>
<accession>A0A2V1DM55</accession>
<sequence>MAKSHFPLDGLILKPQYDCTFMRNDINMQTKRSYERRRGCNSDHCEGTSRSGSRRCGR</sequence>
<evidence type="ECO:0000313" key="3">
    <source>
        <dbReference type="Proteomes" id="UP000244855"/>
    </source>
</evidence>
<evidence type="ECO:0000256" key="1">
    <source>
        <dbReference type="SAM" id="MobiDB-lite"/>
    </source>
</evidence>
<dbReference type="Proteomes" id="UP000244855">
    <property type="component" value="Unassembled WGS sequence"/>
</dbReference>